<evidence type="ECO:0000313" key="1">
    <source>
        <dbReference type="EMBL" id="AZA93055.1"/>
    </source>
</evidence>
<proteinExistence type="predicted"/>
<dbReference type="KEGG" id="cnk:EG343_21845"/>
<dbReference type="EMBL" id="CP033923">
    <property type="protein sequence ID" value="AZA93055.1"/>
    <property type="molecule type" value="Genomic_DNA"/>
</dbReference>
<gene>
    <name evidence="1" type="ORF">EG343_21845</name>
</gene>
<organism evidence="1 2">
    <name type="scientific">Chryseobacterium nakagawai</name>
    <dbReference type="NCBI Taxonomy" id="1241982"/>
    <lineage>
        <taxon>Bacteria</taxon>
        <taxon>Pseudomonadati</taxon>
        <taxon>Bacteroidota</taxon>
        <taxon>Flavobacteriia</taxon>
        <taxon>Flavobacteriales</taxon>
        <taxon>Weeksellaceae</taxon>
        <taxon>Chryseobacterium group</taxon>
        <taxon>Chryseobacterium</taxon>
    </lineage>
</organism>
<dbReference type="Proteomes" id="UP000278288">
    <property type="component" value="Chromosome"/>
</dbReference>
<reference evidence="1 2" key="1">
    <citation type="submission" date="2018-11" db="EMBL/GenBank/DDBJ databases">
        <title>Proposal to divide the Flavobacteriaceae and reorganize its genera based on Amino Acid Identity values calculated from whole genome sequences.</title>
        <authorList>
            <person name="Nicholson A.C."/>
            <person name="Gulvik C.A."/>
            <person name="Whitney A.M."/>
            <person name="Humrighouse B.W."/>
            <person name="Bell M."/>
            <person name="Holmes B."/>
            <person name="Steigerwalt A.G."/>
            <person name="Villarma A."/>
            <person name="Sheth M."/>
            <person name="Batra D."/>
            <person name="Pryor J."/>
            <person name="Bernardet J.-F."/>
            <person name="Hugo C."/>
            <person name="Kampfer P."/>
            <person name="Newman J."/>
            <person name="McQuiston J.R."/>
        </authorList>
    </citation>
    <scope>NUCLEOTIDE SEQUENCE [LARGE SCALE GENOMIC DNA]</scope>
    <source>
        <strain evidence="1 2">G0041</strain>
    </source>
</reference>
<dbReference type="RefSeq" id="WP_123859740.1">
    <property type="nucleotide sequence ID" value="NZ_CP033923.1"/>
</dbReference>
<sequence>MNFIIDFRNGGQQKLEWDANQDIPNPASLILDLTFNKAKDAEVRFDIKTNDSVKQWIILSGSAIAGNVISIPESNYMGAGIEIAQVSRTLHLSLDNISNLPNGEYTTELKFECFSKYNTNGNYILTDSDSYIITLSISNNESVIIKVDKEEYNVFFNRTTGELSGEKSVLIFNNSKPNLLNFKSEYFLEKNGFTDHFDLNIANIGMGSDLPINGLVKVIGGVFLENLRRIANVMINLYIGENEKIFSDKNQISFTITKSNNEKDFKRFYLMNPGNKSFTITSPSWLNLSVISGNSSIYISATTVSPFEIPGGNYRGEIKISYGSNQLIISVALKVIDFFIYPINSLPGFCLDVPGIEFNKTHDLAKFVKTTINTTFNLKGVEYLKEDVYIVPYINEQCSISIGEITQKKFPRFKDHFFEIDEEIELMRAAKISLKAEEMDLSYRVLRSFTAPEIKLFPGRKKNAYPLLSNHFHRKKNPGTLFINSRIKDDRILVRKIDDTKNINELVFDSAIIKYYDYPQYKNILNFHFENDNYSPEWFSFTGEYKISTEYNHIYAKNIFKNQNEKFDFSKVKSLILNSGYFLKDEINLLSKIIESKLVFIKIENKVYRCFSTTQKLITEDSSEELPNRDLEFLIVE</sequence>
<keyword evidence="2" id="KW-1185">Reference proteome</keyword>
<name>A0AAD0YQ85_CHRNA</name>
<protein>
    <submittedName>
        <fullName evidence="1">Uncharacterized protein</fullName>
    </submittedName>
</protein>
<accession>A0AAD0YQ85</accession>
<dbReference type="AlphaFoldDB" id="A0AAD0YQ85"/>
<evidence type="ECO:0000313" key="2">
    <source>
        <dbReference type="Proteomes" id="UP000278288"/>
    </source>
</evidence>